<dbReference type="Pfam" id="PF00266">
    <property type="entry name" value="Aminotran_5"/>
    <property type="match status" value="1"/>
</dbReference>
<keyword evidence="2" id="KW-0808">Transferase</keyword>
<feature type="domain" description="Aminotransferase class V" evidence="1">
    <location>
        <begin position="1"/>
        <end position="364"/>
    </location>
</feature>
<dbReference type="RefSeq" id="WP_410035588.1">
    <property type="nucleotide sequence ID" value="NZ_JBGMEF010000018.1"/>
</dbReference>
<dbReference type="Gene3D" id="3.90.1150.10">
    <property type="entry name" value="Aspartate Aminotransferase, domain 1"/>
    <property type="match status" value="1"/>
</dbReference>
<evidence type="ECO:0000313" key="2">
    <source>
        <dbReference type="EMBL" id="MFO3667221.1"/>
    </source>
</evidence>
<dbReference type="InterPro" id="IPR015424">
    <property type="entry name" value="PyrdxlP-dep_Trfase"/>
</dbReference>
<dbReference type="InterPro" id="IPR015422">
    <property type="entry name" value="PyrdxlP-dep_Trfase_small"/>
</dbReference>
<dbReference type="Proteomes" id="UP001637994">
    <property type="component" value="Unassembled WGS sequence"/>
</dbReference>
<reference evidence="2 3" key="1">
    <citation type="journal article" date="2025" name="Anaerobe">
        <title>Description of Anaerococcus kampingiae sp. nov., Anaerococcus groningensis sp. nov., Anaerococcus martiniensis sp. nov., and Anaerococcus cruorum sp. nov., isolated from human clinical specimens.</title>
        <authorList>
            <person name="Boiten K.E."/>
            <person name="Meijer J."/>
            <person name="van Wezel E.M."/>
            <person name="Veloo A.C.M."/>
        </authorList>
    </citation>
    <scope>NUCLEOTIDE SEQUENCE [LARGE SCALE GENOMIC DNA]</scope>
    <source>
        <strain evidence="2 3">ENR0874</strain>
    </source>
</reference>
<dbReference type="PANTHER" id="PTHR43586">
    <property type="entry name" value="CYSTEINE DESULFURASE"/>
    <property type="match status" value="1"/>
</dbReference>
<comment type="caution">
    <text evidence="2">The sequence shown here is derived from an EMBL/GenBank/DDBJ whole genome shotgun (WGS) entry which is preliminary data.</text>
</comment>
<dbReference type="PANTHER" id="PTHR43586:SF4">
    <property type="entry name" value="ISOPENICILLIN N EPIMERASE"/>
    <property type="match status" value="1"/>
</dbReference>
<evidence type="ECO:0000259" key="1">
    <source>
        <dbReference type="Pfam" id="PF00266"/>
    </source>
</evidence>
<dbReference type="InterPro" id="IPR015421">
    <property type="entry name" value="PyrdxlP-dep_Trfase_major"/>
</dbReference>
<organism evidence="2 3">
    <name type="scientific">Anaerococcus kampingae</name>
    <dbReference type="NCBI Taxonomy" id="3115614"/>
    <lineage>
        <taxon>Bacteria</taxon>
        <taxon>Bacillati</taxon>
        <taxon>Bacillota</taxon>
        <taxon>Tissierellia</taxon>
        <taxon>Tissierellales</taxon>
        <taxon>Peptoniphilaceae</taxon>
        <taxon>Anaerococcus</taxon>
    </lineage>
</organism>
<keyword evidence="2" id="KW-0032">Aminotransferase</keyword>
<sequence length="378" mass="42104">MYFDNAATSLHKPDAVKEKIIEILEAESFGNPSRSGHLLSQNTMMAIYESKKAFARLCHIGNPSDILFSPNATYALNFAILSLIEKDDHVITTTTEHNSVLRPLYQSGASLSFLDFDENFNLKYQDLPTLLKKNTKYLVVNSASNLLGNVNDLDRLYDFAKENELIMIVDLAQSLGLVDIDIGKYENSLFAFTGHKSLYGLSGTGGLIKNGSFAFKQVFSGGSGINSFAKSMPASFPQIFEPGTQNFVGQVALKAGIDYILDEGIDKINNKTLSLAKRFYKGIEEIKNIKFYSKEWKYLESPIVSFNIGDIPSDEIALILDEDYNIQVRPGAHCAPLIHKHFGIENQGILRFSFSYFNTNDEVDTAIDAIKEISQNIL</sequence>
<dbReference type="EMBL" id="JBGMEF010000018">
    <property type="protein sequence ID" value="MFO3667221.1"/>
    <property type="molecule type" value="Genomic_DNA"/>
</dbReference>
<dbReference type="Gene3D" id="3.40.640.10">
    <property type="entry name" value="Type I PLP-dependent aspartate aminotransferase-like (Major domain)"/>
    <property type="match status" value="1"/>
</dbReference>
<accession>A0ABW9MFA6</accession>
<dbReference type="InterPro" id="IPR000192">
    <property type="entry name" value="Aminotrans_V_dom"/>
</dbReference>
<keyword evidence="3" id="KW-1185">Reference proteome</keyword>
<gene>
    <name evidence="2" type="ORF">ACCQ42_05490</name>
</gene>
<proteinExistence type="predicted"/>
<protein>
    <submittedName>
        <fullName evidence="2">Aminotransferase class V-fold PLP-dependent enzyme</fullName>
    </submittedName>
</protein>
<name>A0ABW9MFA6_9FIRM</name>
<dbReference type="SUPFAM" id="SSF53383">
    <property type="entry name" value="PLP-dependent transferases"/>
    <property type="match status" value="1"/>
</dbReference>
<evidence type="ECO:0000313" key="3">
    <source>
        <dbReference type="Proteomes" id="UP001637994"/>
    </source>
</evidence>
<dbReference type="GO" id="GO:0008483">
    <property type="term" value="F:transaminase activity"/>
    <property type="evidence" value="ECO:0007669"/>
    <property type="project" value="UniProtKB-KW"/>
</dbReference>